<comment type="caution">
    <text evidence="1">The sequence shown here is derived from an EMBL/GenBank/DDBJ whole genome shotgun (WGS) entry which is preliminary data.</text>
</comment>
<dbReference type="PANTHER" id="PTHR36922">
    <property type="entry name" value="BLL2446 PROTEIN"/>
    <property type="match status" value="1"/>
</dbReference>
<dbReference type="OrthoDB" id="3906434at2759"/>
<dbReference type="SUPFAM" id="SSF109854">
    <property type="entry name" value="DinB/YfiT-like putative metalloenzymes"/>
    <property type="match status" value="1"/>
</dbReference>
<organism evidence="1 2">
    <name type="scientific">Botryosphaeria dothidea</name>
    <dbReference type="NCBI Taxonomy" id="55169"/>
    <lineage>
        <taxon>Eukaryota</taxon>
        <taxon>Fungi</taxon>
        <taxon>Dikarya</taxon>
        <taxon>Ascomycota</taxon>
        <taxon>Pezizomycotina</taxon>
        <taxon>Dothideomycetes</taxon>
        <taxon>Dothideomycetes incertae sedis</taxon>
        <taxon>Botryosphaeriales</taxon>
        <taxon>Botryosphaeriaceae</taxon>
        <taxon>Botryosphaeria</taxon>
    </lineage>
</organism>
<dbReference type="EMBL" id="WWBZ02000051">
    <property type="protein sequence ID" value="KAF4303668.1"/>
    <property type="molecule type" value="Genomic_DNA"/>
</dbReference>
<dbReference type="InterPro" id="IPR018531">
    <property type="entry name" value="DUF1993"/>
</dbReference>
<dbReference type="AlphaFoldDB" id="A0A8H4IPA7"/>
<reference evidence="1" key="1">
    <citation type="submission" date="2020-04" db="EMBL/GenBank/DDBJ databases">
        <title>Genome Assembly and Annotation of Botryosphaeria dothidea sdau 11-99, a Latent Pathogen of Apple Fruit Ring Rot in China.</title>
        <authorList>
            <person name="Yu C."/>
            <person name="Diao Y."/>
            <person name="Lu Q."/>
            <person name="Zhao J."/>
            <person name="Cui S."/>
            <person name="Peng C."/>
            <person name="He B."/>
            <person name="Liu H."/>
        </authorList>
    </citation>
    <scope>NUCLEOTIDE SEQUENCE [LARGE SCALE GENOMIC DNA]</scope>
    <source>
        <strain evidence="1">Sdau11-99</strain>
    </source>
</reference>
<protein>
    <recommendedName>
        <fullName evidence="3">DUF1993 domain-containing protein</fullName>
    </recommendedName>
</protein>
<dbReference type="Gene3D" id="1.20.120.450">
    <property type="entry name" value="dinb family like domain"/>
    <property type="match status" value="1"/>
</dbReference>
<dbReference type="Proteomes" id="UP000572817">
    <property type="component" value="Unassembled WGS sequence"/>
</dbReference>
<name>A0A8H4IPA7_9PEZI</name>
<dbReference type="PANTHER" id="PTHR36922:SF1">
    <property type="entry name" value="DUF1993 DOMAIN-CONTAINING PROTEIN"/>
    <property type="match status" value="1"/>
</dbReference>
<evidence type="ECO:0000313" key="1">
    <source>
        <dbReference type="EMBL" id="KAF4303668.1"/>
    </source>
</evidence>
<evidence type="ECO:0000313" key="2">
    <source>
        <dbReference type="Proteomes" id="UP000572817"/>
    </source>
</evidence>
<gene>
    <name evidence="1" type="ORF">GTA08_BOTSDO08387</name>
</gene>
<keyword evidence="2" id="KW-1185">Reference proteome</keyword>
<evidence type="ECO:0008006" key="3">
    <source>
        <dbReference type="Google" id="ProtNLM"/>
    </source>
</evidence>
<accession>A0A8H4IPA7</accession>
<sequence>MSLSLYDSSVKVYIRQLNNLSAILKKAEQWCDENNKPHSEIIEARLTPDMYALPFQIRACTKAARNGTLLTEGWAFTSHPAEPADETFAGLQARIERTVGWLESVKPEDIEGGEERPLSMYASGEEGKGPLFKYDNGQVFLTQVIFPEFWFHVAMAYAICRMKGVPVGKKDWILGGGMLDGVTIEGTLPL</sequence>
<dbReference type="InterPro" id="IPR034660">
    <property type="entry name" value="DinB/YfiT-like"/>
</dbReference>
<proteinExistence type="predicted"/>
<dbReference type="Pfam" id="PF09351">
    <property type="entry name" value="DUF1993"/>
    <property type="match status" value="1"/>
</dbReference>